<evidence type="ECO:0000313" key="3">
    <source>
        <dbReference type="Proteomes" id="UP001190700"/>
    </source>
</evidence>
<evidence type="ECO:0000313" key="2">
    <source>
        <dbReference type="EMBL" id="KAK3236467.1"/>
    </source>
</evidence>
<reference evidence="2 3" key="1">
    <citation type="journal article" date="2015" name="Genome Biol. Evol.">
        <title>Comparative Genomics of a Bacterivorous Green Alga Reveals Evolutionary Causalities and Consequences of Phago-Mixotrophic Mode of Nutrition.</title>
        <authorList>
            <person name="Burns J.A."/>
            <person name="Paasch A."/>
            <person name="Narechania A."/>
            <person name="Kim E."/>
        </authorList>
    </citation>
    <scope>NUCLEOTIDE SEQUENCE [LARGE SCALE GENOMIC DNA]</scope>
    <source>
        <strain evidence="2 3">PLY_AMNH</strain>
    </source>
</reference>
<feature type="compositionally biased region" description="Basic residues" evidence="1">
    <location>
        <begin position="394"/>
        <end position="404"/>
    </location>
</feature>
<comment type="caution">
    <text evidence="2">The sequence shown here is derived from an EMBL/GenBank/DDBJ whole genome shotgun (WGS) entry which is preliminary data.</text>
</comment>
<dbReference type="EMBL" id="LGRX02035025">
    <property type="protein sequence ID" value="KAK3236467.1"/>
    <property type="molecule type" value="Genomic_DNA"/>
</dbReference>
<feature type="compositionally biased region" description="Polar residues" evidence="1">
    <location>
        <begin position="207"/>
        <end position="218"/>
    </location>
</feature>
<dbReference type="AlphaFoldDB" id="A0AAE0EQM4"/>
<proteinExistence type="predicted"/>
<accession>A0AAE0EQM4</accession>
<sequence>MGAVRYVSPSSSDTESEADGEDCIQNPTAETLPRRLTSDVLSEAAAQVHELRLELAALNPDSSAPKILELSSPRDDDSTKLQTPGERANLAIAAAQAARRASVGGTVASPAGAAVLDTRLLELSYAGVKLRTSLETQREVRQAADKRHVPAIVEEMPGASPLVGEEGFHTPMPALGETGAPPILEDELSPRTPHQLPANVTLPSPRPGSNATLNTGGTHSPRGGTMPGTVHGETPPTPPQGEVVSEEFVEHRAEGLPALQVGEVMDKLEYVEHLGKVNRAAEFNRKRADSLYGHRPDLGKWNSGSALAPTPGSLNVWERRPSRASVNMPPMRPTRASAVPEVKLSLKGLMREALTYTKGCPLEEPPPVAHVTISLKALQAQAARTRPRSAPPRRVQHPAQHKLWKPVTPDATLEEDSATGPGSASAM</sequence>
<organism evidence="2 3">
    <name type="scientific">Cymbomonas tetramitiformis</name>
    <dbReference type="NCBI Taxonomy" id="36881"/>
    <lineage>
        <taxon>Eukaryota</taxon>
        <taxon>Viridiplantae</taxon>
        <taxon>Chlorophyta</taxon>
        <taxon>Pyramimonadophyceae</taxon>
        <taxon>Pyramimonadales</taxon>
        <taxon>Pyramimonadaceae</taxon>
        <taxon>Cymbomonas</taxon>
    </lineage>
</organism>
<protein>
    <submittedName>
        <fullName evidence="2">Uncharacterized protein</fullName>
    </submittedName>
</protein>
<feature type="region of interest" description="Disordered" evidence="1">
    <location>
        <begin position="381"/>
        <end position="427"/>
    </location>
</feature>
<dbReference type="Proteomes" id="UP001190700">
    <property type="component" value="Unassembled WGS sequence"/>
</dbReference>
<feature type="region of interest" description="Disordered" evidence="1">
    <location>
        <begin position="188"/>
        <end position="241"/>
    </location>
</feature>
<feature type="region of interest" description="Disordered" evidence="1">
    <location>
        <begin position="1"/>
        <end position="31"/>
    </location>
</feature>
<gene>
    <name evidence="2" type="ORF">CYMTET_53397</name>
</gene>
<keyword evidence="3" id="KW-1185">Reference proteome</keyword>
<name>A0AAE0EQM4_9CHLO</name>
<evidence type="ECO:0000256" key="1">
    <source>
        <dbReference type="SAM" id="MobiDB-lite"/>
    </source>
</evidence>